<comment type="catalytic activity">
    <reaction evidence="1">
        <text>ATP + protein L-histidine = ADP + protein N-phospho-L-histidine.</text>
        <dbReference type="EC" id="2.7.13.3"/>
    </reaction>
</comment>
<dbReference type="InterPro" id="IPR036097">
    <property type="entry name" value="HisK_dim/P_sf"/>
</dbReference>
<evidence type="ECO:0000256" key="6">
    <source>
        <dbReference type="ARBA" id="ARBA00022692"/>
    </source>
</evidence>
<keyword evidence="4" id="KW-0597">Phosphoprotein</keyword>
<evidence type="ECO:0000256" key="8">
    <source>
        <dbReference type="ARBA" id="ARBA00022989"/>
    </source>
</evidence>
<keyword evidence="7" id="KW-0418">Kinase</keyword>
<keyword evidence="6 11" id="KW-0812">Transmembrane</keyword>
<dbReference type="CDD" id="cd00082">
    <property type="entry name" value="HisKA"/>
    <property type="match status" value="1"/>
</dbReference>
<evidence type="ECO:0000256" key="7">
    <source>
        <dbReference type="ARBA" id="ARBA00022777"/>
    </source>
</evidence>
<dbReference type="Pfam" id="PF00672">
    <property type="entry name" value="HAMP"/>
    <property type="match status" value="1"/>
</dbReference>
<dbReference type="InterPro" id="IPR005467">
    <property type="entry name" value="His_kinase_dom"/>
</dbReference>
<dbReference type="PRINTS" id="PR00344">
    <property type="entry name" value="BCTRLSENSOR"/>
</dbReference>
<dbReference type="InterPro" id="IPR050428">
    <property type="entry name" value="TCS_sensor_his_kinase"/>
</dbReference>
<comment type="caution">
    <text evidence="14">The sequence shown here is derived from an EMBL/GenBank/DDBJ whole genome shotgun (WGS) entry which is preliminary data.</text>
</comment>
<evidence type="ECO:0000256" key="1">
    <source>
        <dbReference type="ARBA" id="ARBA00000085"/>
    </source>
</evidence>
<feature type="domain" description="HAMP" evidence="13">
    <location>
        <begin position="181"/>
        <end position="234"/>
    </location>
</feature>
<evidence type="ECO:0000256" key="3">
    <source>
        <dbReference type="ARBA" id="ARBA00012438"/>
    </source>
</evidence>
<accession>A0ABT2YJ87</accession>
<feature type="transmembrane region" description="Helical" evidence="11">
    <location>
        <begin position="157"/>
        <end position="179"/>
    </location>
</feature>
<protein>
    <recommendedName>
        <fullName evidence="3">histidine kinase</fullName>
        <ecNumber evidence="3">2.7.13.3</ecNumber>
    </recommendedName>
</protein>
<feature type="domain" description="Histidine kinase" evidence="12">
    <location>
        <begin position="276"/>
        <end position="516"/>
    </location>
</feature>
<dbReference type="PROSITE" id="PS50109">
    <property type="entry name" value="HIS_KIN"/>
    <property type="match status" value="1"/>
</dbReference>
<dbReference type="PROSITE" id="PS50885">
    <property type="entry name" value="HAMP"/>
    <property type="match status" value="1"/>
</dbReference>
<evidence type="ECO:0000313" key="14">
    <source>
        <dbReference type="EMBL" id="MCV2369985.1"/>
    </source>
</evidence>
<proteinExistence type="predicted"/>
<evidence type="ECO:0000256" key="9">
    <source>
        <dbReference type="ARBA" id="ARBA00023012"/>
    </source>
</evidence>
<dbReference type="Pfam" id="PF17152">
    <property type="entry name" value="CHASE8"/>
    <property type="match status" value="1"/>
</dbReference>
<dbReference type="Pfam" id="PF02518">
    <property type="entry name" value="HATPase_c"/>
    <property type="match status" value="1"/>
</dbReference>
<keyword evidence="10 11" id="KW-0472">Membrane</keyword>
<evidence type="ECO:0000259" key="12">
    <source>
        <dbReference type="PROSITE" id="PS50109"/>
    </source>
</evidence>
<keyword evidence="8 11" id="KW-1133">Transmembrane helix</keyword>
<dbReference type="InterPro" id="IPR003661">
    <property type="entry name" value="HisK_dim/P_dom"/>
</dbReference>
<dbReference type="RefSeq" id="WP_263572573.1">
    <property type="nucleotide sequence ID" value="NZ_JAJIRN010000008.1"/>
</dbReference>
<comment type="subcellular location">
    <subcellularLocation>
        <location evidence="2">Membrane</location>
    </subcellularLocation>
</comment>
<gene>
    <name evidence="14" type="ORF">LNV07_18030</name>
</gene>
<keyword evidence="9" id="KW-0902">Two-component regulatory system</keyword>
<dbReference type="SUPFAM" id="SSF158472">
    <property type="entry name" value="HAMP domain-like"/>
    <property type="match status" value="1"/>
</dbReference>
<dbReference type="PANTHER" id="PTHR45436:SF5">
    <property type="entry name" value="SENSOR HISTIDINE KINASE TRCS"/>
    <property type="match status" value="1"/>
</dbReference>
<dbReference type="InterPro" id="IPR036890">
    <property type="entry name" value="HATPase_C_sf"/>
</dbReference>
<organism evidence="14 15">
    <name type="scientific">Roseateles oligotrophus</name>
    <dbReference type="NCBI Taxonomy" id="1769250"/>
    <lineage>
        <taxon>Bacteria</taxon>
        <taxon>Pseudomonadati</taxon>
        <taxon>Pseudomonadota</taxon>
        <taxon>Betaproteobacteria</taxon>
        <taxon>Burkholderiales</taxon>
        <taxon>Sphaerotilaceae</taxon>
        <taxon>Roseateles</taxon>
    </lineage>
</organism>
<evidence type="ECO:0000256" key="4">
    <source>
        <dbReference type="ARBA" id="ARBA00022553"/>
    </source>
</evidence>
<dbReference type="Proteomes" id="UP001209701">
    <property type="component" value="Unassembled WGS sequence"/>
</dbReference>
<dbReference type="CDD" id="cd00075">
    <property type="entry name" value="HATPase"/>
    <property type="match status" value="1"/>
</dbReference>
<evidence type="ECO:0000259" key="13">
    <source>
        <dbReference type="PROSITE" id="PS50885"/>
    </source>
</evidence>
<dbReference type="SMART" id="SM00387">
    <property type="entry name" value="HATPase_c"/>
    <property type="match status" value="1"/>
</dbReference>
<dbReference type="EMBL" id="JAJIRN010000008">
    <property type="protein sequence ID" value="MCV2369985.1"/>
    <property type="molecule type" value="Genomic_DNA"/>
</dbReference>
<dbReference type="CDD" id="cd06225">
    <property type="entry name" value="HAMP"/>
    <property type="match status" value="1"/>
</dbReference>
<keyword evidence="15" id="KW-1185">Reference proteome</keyword>
<dbReference type="InterPro" id="IPR003594">
    <property type="entry name" value="HATPase_dom"/>
</dbReference>
<dbReference type="InterPro" id="IPR033417">
    <property type="entry name" value="CHASE8"/>
</dbReference>
<dbReference type="Gene3D" id="6.10.340.10">
    <property type="match status" value="1"/>
</dbReference>
<dbReference type="SMART" id="SM00304">
    <property type="entry name" value="HAMP"/>
    <property type="match status" value="1"/>
</dbReference>
<dbReference type="SUPFAM" id="SSF55874">
    <property type="entry name" value="ATPase domain of HSP90 chaperone/DNA topoisomerase II/histidine kinase"/>
    <property type="match status" value="1"/>
</dbReference>
<dbReference type="EC" id="2.7.13.3" evidence="3"/>
<evidence type="ECO:0000256" key="5">
    <source>
        <dbReference type="ARBA" id="ARBA00022679"/>
    </source>
</evidence>
<evidence type="ECO:0000256" key="11">
    <source>
        <dbReference type="SAM" id="Phobius"/>
    </source>
</evidence>
<evidence type="ECO:0000256" key="10">
    <source>
        <dbReference type="ARBA" id="ARBA00023136"/>
    </source>
</evidence>
<evidence type="ECO:0000313" key="15">
    <source>
        <dbReference type="Proteomes" id="UP001209701"/>
    </source>
</evidence>
<keyword evidence="5" id="KW-0808">Transferase</keyword>
<dbReference type="PANTHER" id="PTHR45436">
    <property type="entry name" value="SENSOR HISTIDINE KINASE YKOH"/>
    <property type="match status" value="1"/>
</dbReference>
<dbReference type="SUPFAM" id="SSF47384">
    <property type="entry name" value="Homodimeric domain of signal transducing histidine kinase"/>
    <property type="match status" value="1"/>
</dbReference>
<dbReference type="InterPro" id="IPR004358">
    <property type="entry name" value="Sig_transdc_His_kin-like_C"/>
</dbReference>
<reference evidence="14 15" key="1">
    <citation type="submission" date="2021-11" db="EMBL/GenBank/DDBJ databases">
        <authorList>
            <person name="Liang Q."/>
            <person name="Mou H."/>
            <person name="Liu Z."/>
        </authorList>
    </citation>
    <scope>NUCLEOTIDE SEQUENCE [LARGE SCALE GENOMIC DNA]</scope>
    <source>
        <strain evidence="14 15">CHU3</strain>
    </source>
</reference>
<evidence type="ECO:0000256" key="2">
    <source>
        <dbReference type="ARBA" id="ARBA00004370"/>
    </source>
</evidence>
<name>A0ABT2YJ87_9BURK</name>
<dbReference type="InterPro" id="IPR003660">
    <property type="entry name" value="HAMP_dom"/>
</dbReference>
<dbReference type="Gene3D" id="3.30.565.10">
    <property type="entry name" value="Histidine kinase-like ATPase, C-terminal domain"/>
    <property type="match status" value="1"/>
</dbReference>
<dbReference type="Gene3D" id="1.10.287.130">
    <property type="match status" value="1"/>
</dbReference>
<sequence length="521" mass="56725">MAWRYTSLPLQRKLLLAMVLGTILALLLAGLAVLSYETTTFRPRLERQLESVAKVMADINQAALDFDDVKQAQDNLGFLRLYEGVDAGALYRSDGSVFAFWPIEGQPVNPATMPPSGSQFQANKASRSLPVLRDGRELGRVWIRVQMPPLIQRLPQYGIMFGALALGVLVLGAALLWAARRLVSQPMERLSAAASEVGRTGNFSLRVQKSSGDEIGQLTDEFNRMLGVVGERDHALQAANDLLEQRVQQRSQELERAMTLLMQNEKLAALGNVVAGVAHELNTPIGNALLAATSLNKSTQQMRDQITGNSLSRRGLEEFMASVDEGSGIVSRSLERAAALVRSFKSVAVNETSEARMDFDLRHVLDDCMALLAPGMKHRPIEVALDCAPGIRCNSYPGALTQIVSNLIENAARHGLEPIGGGRIEVQVRESIDEQGSDAGNSWLTLQVSDHGAGIPPEHLHRIFEPFFTTRLGQGGSGLGLHVVHSLAIRPLGGVIEARSQVGQGTTFELRFPRRAPLNQL</sequence>